<feature type="compositionally biased region" description="Polar residues" evidence="9">
    <location>
        <begin position="650"/>
        <end position="662"/>
    </location>
</feature>
<dbReference type="OrthoDB" id="10250725at2759"/>
<organism evidence="11 12">
    <name type="scientific">Cryoendolithus antarcticus</name>
    <dbReference type="NCBI Taxonomy" id="1507870"/>
    <lineage>
        <taxon>Eukaryota</taxon>
        <taxon>Fungi</taxon>
        <taxon>Dikarya</taxon>
        <taxon>Ascomycota</taxon>
        <taxon>Pezizomycotina</taxon>
        <taxon>Dothideomycetes</taxon>
        <taxon>Dothideomycetidae</taxon>
        <taxon>Cladosporiales</taxon>
        <taxon>Cladosporiaceae</taxon>
        <taxon>Cryoendolithus</taxon>
    </lineage>
</organism>
<dbReference type="STRING" id="1507870.A0A1V8SFR7"/>
<dbReference type="PROSITE" id="PS00108">
    <property type="entry name" value="PROTEIN_KINASE_ST"/>
    <property type="match status" value="1"/>
</dbReference>
<dbReference type="Pfam" id="PF00069">
    <property type="entry name" value="Pkinase"/>
    <property type="match status" value="1"/>
</dbReference>
<evidence type="ECO:0000256" key="1">
    <source>
        <dbReference type="ARBA" id="ARBA00010886"/>
    </source>
</evidence>
<dbReference type="PROSITE" id="PS00107">
    <property type="entry name" value="PROTEIN_KINASE_ATP"/>
    <property type="match status" value="1"/>
</dbReference>
<reference evidence="12" key="1">
    <citation type="submission" date="2017-03" db="EMBL/GenBank/DDBJ databases">
        <title>Genomes of endolithic fungi from Antarctica.</title>
        <authorList>
            <person name="Coleine C."/>
            <person name="Masonjones S."/>
            <person name="Stajich J.E."/>
        </authorList>
    </citation>
    <scope>NUCLEOTIDE SEQUENCE [LARGE SCALE GENOMIC DNA]</scope>
    <source>
        <strain evidence="12">CCFEE 5527</strain>
    </source>
</reference>
<comment type="caution">
    <text evidence="11">The sequence shown here is derived from an EMBL/GenBank/DDBJ whole genome shotgun (WGS) entry which is preliminary data.</text>
</comment>
<dbReference type="GO" id="GO:0005737">
    <property type="term" value="C:cytoplasm"/>
    <property type="evidence" value="ECO:0007669"/>
    <property type="project" value="TreeGrafter"/>
</dbReference>
<feature type="coiled-coil region" evidence="8">
    <location>
        <begin position="331"/>
        <end position="365"/>
    </location>
</feature>
<feature type="binding site" evidence="7">
    <location>
        <position position="52"/>
    </location>
    <ligand>
        <name>ATP</name>
        <dbReference type="ChEBI" id="CHEBI:30616"/>
    </ligand>
</feature>
<dbReference type="GO" id="GO:0044732">
    <property type="term" value="C:mitotic spindle pole body"/>
    <property type="evidence" value="ECO:0007669"/>
    <property type="project" value="TreeGrafter"/>
</dbReference>
<name>A0A1V8SFR7_9PEZI</name>
<keyword evidence="5" id="KW-0418">Kinase</keyword>
<evidence type="ECO:0000313" key="11">
    <source>
        <dbReference type="EMBL" id="OQN97820.1"/>
    </source>
</evidence>
<evidence type="ECO:0000256" key="5">
    <source>
        <dbReference type="ARBA" id="ARBA00022777"/>
    </source>
</evidence>
<evidence type="ECO:0000256" key="2">
    <source>
        <dbReference type="ARBA" id="ARBA00012513"/>
    </source>
</evidence>
<feature type="region of interest" description="Disordered" evidence="9">
    <location>
        <begin position="562"/>
        <end position="713"/>
    </location>
</feature>
<comment type="similarity">
    <text evidence="1">Belongs to the protein kinase superfamily. NEK Ser/Thr protein kinase family. NIMA subfamily.</text>
</comment>
<gene>
    <name evidence="11" type="ORF">B0A48_16130</name>
</gene>
<dbReference type="Gene3D" id="1.10.510.10">
    <property type="entry name" value="Transferase(Phosphotransferase) domain 1"/>
    <property type="match status" value="1"/>
</dbReference>
<feature type="domain" description="Protein kinase" evidence="10">
    <location>
        <begin position="23"/>
        <end position="313"/>
    </location>
</feature>
<dbReference type="InterPro" id="IPR050660">
    <property type="entry name" value="NEK_Ser/Thr_kinase"/>
</dbReference>
<accession>A0A1V8SFR7</accession>
<dbReference type="Proteomes" id="UP000192596">
    <property type="component" value="Unassembled WGS sequence"/>
</dbReference>
<evidence type="ECO:0000259" key="10">
    <source>
        <dbReference type="PROSITE" id="PS50011"/>
    </source>
</evidence>
<dbReference type="EC" id="2.7.11.1" evidence="2"/>
<feature type="compositionally biased region" description="Polar residues" evidence="9">
    <location>
        <begin position="578"/>
        <end position="590"/>
    </location>
</feature>
<dbReference type="GO" id="GO:0004674">
    <property type="term" value="F:protein serine/threonine kinase activity"/>
    <property type="evidence" value="ECO:0007669"/>
    <property type="project" value="UniProtKB-EC"/>
</dbReference>
<feature type="compositionally biased region" description="Low complexity" evidence="9">
    <location>
        <begin position="437"/>
        <end position="455"/>
    </location>
</feature>
<keyword evidence="6 7" id="KW-0067">ATP-binding</keyword>
<dbReference type="SUPFAM" id="SSF56112">
    <property type="entry name" value="Protein kinase-like (PK-like)"/>
    <property type="match status" value="1"/>
</dbReference>
<dbReference type="SMART" id="SM00220">
    <property type="entry name" value="S_TKc"/>
    <property type="match status" value="1"/>
</dbReference>
<dbReference type="PANTHER" id="PTHR43671:SF13">
    <property type="entry name" value="SERINE_THREONINE-PROTEIN KINASE NEK2"/>
    <property type="match status" value="1"/>
</dbReference>
<dbReference type="AlphaFoldDB" id="A0A1V8SFR7"/>
<evidence type="ECO:0000256" key="7">
    <source>
        <dbReference type="PROSITE-ProRule" id="PRU10141"/>
    </source>
</evidence>
<dbReference type="InParanoid" id="A0A1V8SFR7"/>
<dbReference type="InterPro" id="IPR011009">
    <property type="entry name" value="Kinase-like_dom_sf"/>
</dbReference>
<evidence type="ECO:0000256" key="4">
    <source>
        <dbReference type="ARBA" id="ARBA00022741"/>
    </source>
</evidence>
<dbReference type="PANTHER" id="PTHR43671">
    <property type="entry name" value="SERINE/THREONINE-PROTEIN KINASE NEK"/>
    <property type="match status" value="1"/>
</dbReference>
<keyword evidence="4 7" id="KW-0547">Nucleotide-binding</keyword>
<dbReference type="CDD" id="cd08217">
    <property type="entry name" value="STKc_Nek2"/>
    <property type="match status" value="1"/>
</dbReference>
<keyword evidence="12" id="KW-1185">Reference proteome</keyword>
<feature type="compositionally biased region" description="Basic and acidic residues" evidence="9">
    <location>
        <begin position="591"/>
        <end position="603"/>
    </location>
</feature>
<feature type="region of interest" description="Disordered" evidence="9">
    <location>
        <begin position="422"/>
        <end position="460"/>
    </location>
</feature>
<dbReference type="GO" id="GO:0005524">
    <property type="term" value="F:ATP binding"/>
    <property type="evidence" value="ECO:0007669"/>
    <property type="project" value="UniProtKB-UniRule"/>
</dbReference>
<keyword evidence="8" id="KW-0175">Coiled coil</keyword>
<dbReference type="InterPro" id="IPR017441">
    <property type="entry name" value="Protein_kinase_ATP_BS"/>
</dbReference>
<evidence type="ECO:0000256" key="8">
    <source>
        <dbReference type="SAM" id="Coils"/>
    </source>
</evidence>
<dbReference type="PROSITE" id="PS50011">
    <property type="entry name" value="PROTEIN_KINASE_DOM"/>
    <property type="match status" value="1"/>
</dbReference>
<dbReference type="GO" id="GO:0007059">
    <property type="term" value="P:chromosome segregation"/>
    <property type="evidence" value="ECO:0007669"/>
    <property type="project" value="TreeGrafter"/>
</dbReference>
<dbReference type="GO" id="GO:0005634">
    <property type="term" value="C:nucleus"/>
    <property type="evidence" value="ECO:0007669"/>
    <property type="project" value="TreeGrafter"/>
</dbReference>
<sequence>MAAHLKRPASAAAIIERDPSADFEVLEKIGQGSFGVIRKVRKKTTGEILARKEISYRSMSQRERDQLHAEIKVLERLQHQNIVRYVSRHHIKSSNDLHLYMEYCSSGDLGGYIKKLTKSNRFADEDFVWSVFAQLVGALYRCHAGEDTPAPGHEADIQKTNIATALRRKDEQQIILHRDLKPENVFLTNGSTVKLGDFGLSKLISAHDFASTYVGTPFYMSPEICSSERYSGKSDIWSLGCIIYELCALEPPFNARSHLELIQKIRVGRTKPLPQHFSKELSQVISSCLRINPDERPDTMQLLQVNGIRVARLQLSKVDEEMSLSRACKERDSLASRLEKSEKANAALEEQIRGLQDEMTKLQGSQQQTEMALYAKAQLNITAQVDAQITHLKGVFEAEVEKRTEAKLAAHLASLPAASGVSVSVRSSTPPPETKYSSFTTNTTAPTTVSSPARSLNEGDIDTDFTSLSLGDETSPLALRVKPVQRKPGRTPFMRAKTVANIYPASPMDVQMADPSPMPAPTSHLRGLALSPRREHSAKDRLLGQAVRRNIFAEAASLKPPRTFADDLSEEDEPASPSRPTSSLSNGATNHSRDPFKALDEPLRMPPPTRRARPSLERQQTMPVKMPQASDLRRNTMGLRDNTAIPALPKSTTMSNLLLQPDSSKENRPPSSHGRTHTVPVVAASPKRAQPPQRKELTPNRQAPRAPPNKTPSLMKAAIKGRSLVELSQAPSPVKWDLEVLKGDVDMPSPFLARKGRAFV</sequence>
<evidence type="ECO:0000256" key="9">
    <source>
        <dbReference type="SAM" id="MobiDB-lite"/>
    </source>
</evidence>
<dbReference type="EMBL" id="NAJO01000050">
    <property type="protein sequence ID" value="OQN97820.1"/>
    <property type="molecule type" value="Genomic_DNA"/>
</dbReference>
<evidence type="ECO:0000313" key="12">
    <source>
        <dbReference type="Proteomes" id="UP000192596"/>
    </source>
</evidence>
<protein>
    <recommendedName>
        <fullName evidence="2">non-specific serine/threonine protein kinase</fullName>
        <ecNumber evidence="2">2.7.11.1</ecNumber>
    </recommendedName>
</protein>
<dbReference type="InterPro" id="IPR008271">
    <property type="entry name" value="Ser/Thr_kinase_AS"/>
</dbReference>
<dbReference type="Gene3D" id="3.30.200.20">
    <property type="entry name" value="Phosphorylase Kinase, domain 1"/>
    <property type="match status" value="1"/>
</dbReference>
<evidence type="ECO:0000256" key="3">
    <source>
        <dbReference type="ARBA" id="ARBA00022679"/>
    </source>
</evidence>
<proteinExistence type="inferred from homology"/>
<evidence type="ECO:0000256" key="6">
    <source>
        <dbReference type="ARBA" id="ARBA00022840"/>
    </source>
</evidence>
<dbReference type="InterPro" id="IPR000719">
    <property type="entry name" value="Prot_kinase_dom"/>
</dbReference>
<keyword evidence="3" id="KW-0808">Transferase</keyword>